<evidence type="ECO:0000256" key="4">
    <source>
        <dbReference type="ARBA" id="ARBA00022737"/>
    </source>
</evidence>
<evidence type="ECO:0000256" key="5">
    <source>
        <dbReference type="SAM" id="MobiDB-lite"/>
    </source>
</evidence>
<dbReference type="PROSITE" id="PS50092">
    <property type="entry name" value="TSP1"/>
    <property type="match status" value="6"/>
</dbReference>
<gene>
    <name evidence="8" type="ORF">KUTeg_017992</name>
</gene>
<dbReference type="PANTHER" id="PTHR13723">
    <property type="entry name" value="ADAMTS A DISINTEGRIN AND METALLOPROTEASE WITH THROMBOSPONDIN MOTIFS PROTEASE"/>
    <property type="match status" value="1"/>
</dbReference>
<dbReference type="PANTHER" id="PTHR13723:SF305">
    <property type="entry name" value="PROTEIN MADD-4"/>
    <property type="match status" value="1"/>
</dbReference>
<evidence type="ECO:0000259" key="7">
    <source>
        <dbReference type="PROSITE" id="PS50900"/>
    </source>
</evidence>
<keyword evidence="9" id="KW-1185">Reference proteome</keyword>
<feature type="region of interest" description="Disordered" evidence="5">
    <location>
        <begin position="147"/>
        <end position="203"/>
    </location>
</feature>
<dbReference type="InterPro" id="IPR036383">
    <property type="entry name" value="TSP1_rpt_sf"/>
</dbReference>
<dbReference type="EMBL" id="JARBDR010000903">
    <property type="protein sequence ID" value="KAJ8304409.1"/>
    <property type="molecule type" value="Genomic_DNA"/>
</dbReference>
<protein>
    <recommendedName>
        <fullName evidence="7">PLAC domain-containing protein</fullName>
    </recommendedName>
</protein>
<keyword evidence="2" id="KW-0964">Secreted</keyword>
<proteinExistence type="predicted"/>
<dbReference type="Gene3D" id="2.60.120.830">
    <property type="match status" value="1"/>
</dbReference>
<feature type="chain" id="PRO_5047089275" description="PLAC domain-containing protein" evidence="6">
    <location>
        <begin position="24"/>
        <end position="684"/>
    </location>
</feature>
<dbReference type="PROSITE" id="PS50900">
    <property type="entry name" value="PLAC"/>
    <property type="match status" value="1"/>
</dbReference>
<dbReference type="InterPro" id="IPR010909">
    <property type="entry name" value="PLAC"/>
</dbReference>
<dbReference type="Gene3D" id="2.20.100.10">
    <property type="entry name" value="Thrombospondin type-1 (TSP1) repeat"/>
    <property type="match status" value="6"/>
</dbReference>
<feature type="compositionally biased region" description="Polar residues" evidence="5">
    <location>
        <begin position="188"/>
        <end position="197"/>
    </location>
</feature>
<organism evidence="8 9">
    <name type="scientific">Tegillarca granosa</name>
    <name type="common">Malaysian cockle</name>
    <name type="synonym">Anadara granosa</name>
    <dbReference type="NCBI Taxonomy" id="220873"/>
    <lineage>
        <taxon>Eukaryota</taxon>
        <taxon>Metazoa</taxon>
        <taxon>Spiralia</taxon>
        <taxon>Lophotrochozoa</taxon>
        <taxon>Mollusca</taxon>
        <taxon>Bivalvia</taxon>
        <taxon>Autobranchia</taxon>
        <taxon>Pteriomorphia</taxon>
        <taxon>Arcoida</taxon>
        <taxon>Arcoidea</taxon>
        <taxon>Arcidae</taxon>
        <taxon>Tegillarca</taxon>
    </lineage>
</organism>
<dbReference type="InterPro" id="IPR050439">
    <property type="entry name" value="ADAMTS_ADAMTS-like"/>
</dbReference>
<name>A0ABQ9EI19_TEGGR</name>
<feature type="domain" description="PLAC" evidence="7">
    <location>
        <begin position="639"/>
        <end position="676"/>
    </location>
</feature>
<dbReference type="InterPro" id="IPR010294">
    <property type="entry name" value="ADAMTS_spacer1"/>
</dbReference>
<evidence type="ECO:0000256" key="3">
    <source>
        <dbReference type="ARBA" id="ARBA00022729"/>
    </source>
</evidence>
<evidence type="ECO:0000256" key="1">
    <source>
        <dbReference type="ARBA" id="ARBA00004613"/>
    </source>
</evidence>
<accession>A0ABQ9EI19</accession>
<dbReference type="Pfam" id="PF19030">
    <property type="entry name" value="TSP1_ADAMTS"/>
    <property type="match status" value="6"/>
</dbReference>
<evidence type="ECO:0000256" key="2">
    <source>
        <dbReference type="ARBA" id="ARBA00022525"/>
    </source>
</evidence>
<feature type="compositionally biased region" description="Basic residues" evidence="5">
    <location>
        <begin position="152"/>
        <end position="175"/>
    </location>
</feature>
<dbReference type="SMART" id="SM00209">
    <property type="entry name" value="TSP1"/>
    <property type="match status" value="6"/>
</dbReference>
<dbReference type="Proteomes" id="UP001217089">
    <property type="component" value="Unassembled WGS sequence"/>
</dbReference>
<dbReference type="Pfam" id="PF08686">
    <property type="entry name" value="PLAC"/>
    <property type="match status" value="1"/>
</dbReference>
<dbReference type="SUPFAM" id="SSF82895">
    <property type="entry name" value="TSP-1 type 1 repeat"/>
    <property type="match status" value="6"/>
</dbReference>
<reference evidence="8 9" key="1">
    <citation type="submission" date="2022-12" db="EMBL/GenBank/DDBJ databases">
        <title>Chromosome-level genome of Tegillarca granosa.</title>
        <authorList>
            <person name="Kim J."/>
        </authorList>
    </citation>
    <scope>NUCLEOTIDE SEQUENCE [LARGE SCALE GENOMIC DNA]</scope>
    <source>
        <strain evidence="8">Teg-2019</strain>
        <tissue evidence="8">Adductor muscle</tissue>
    </source>
</reference>
<comment type="subcellular location">
    <subcellularLocation>
        <location evidence="1">Secreted</location>
    </subcellularLocation>
</comment>
<feature type="signal peptide" evidence="6">
    <location>
        <begin position="1"/>
        <end position="23"/>
    </location>
</feature>
<evidence type="ECO:0000256" key="6">
    <source>
        <dbReference type="SAM" id="SignalP"/>
    </source>
</evidence>
<dbReference type="Pfam" id="PF05986">
    <property type="entry name" value="ADAMTS_spacer1"/>
    <property type="match status" value="2"/>
</dbReference>
<comment type="caution">
    <text evidence="8">The sequence shown here is derived from an EMBL/GenBank/DDBJ whole genome shotgun (WGS) entry which is preliminary data.</text>
</comment>
<dbReference type="InterPro" id="IPR000884">
    <property type="entry name" value="TSP1_rpt"/>
</dbReference>
<evidence type="ECO:0000313" key="8">
    <source>
        <dbReference type="EMBL" id="KAJ8304409.1"/>
    </source>
</evidence>
<evidence type="ECO:0000313" key="9">
    <source>
        <dbReference type="Proteomes" id="UP001217089"/>
    </source>
</evidence>
<keyword evidence="3 6" id="KW-0732">Signal</keyword>
<sequence>MFVLVRFIRISFILQVAWLVVTPENICQQCNRGVQNCRKISGIFTVTQLGKGYNPVIEIPAGTCNINVTEYQPSKNFLDNPGRFNGAGTVFMYSRESEECHGECVYAEGPTNDIVIVQVIYSENNPGILYEFTLPPNVEYTSPLQIVPNERKPHKRRHHRQHNRGHHGRSRRNHGNRQTSHRNDDTRNYQSSPTYGSHTLGGRGLSYSSYIQNRQQTVQHVKRPRYVSPYGNSDIYRNRYGYQALRSGQTQSRSVINRRTNTNSIPLQIPDQQRSNSITVDERYSWKISGFTECSQTCGGGRQTTKIVCVLSSTQVVVTDNNCADQSKPLSQEIECNTSPCPPSWETGPWSACSVTCENGVQRRRIECKRRISESVSLSVSASHCSREVKPAIIQQCNGDPCSRWEIGEWGQCSVKCGTGVIRRSLNCVDSAGNIVLKTLCSQPEPISSDSCDMGSCDYHWFLSSWSTECSSSCGTSVITRQVHCASNTGKNISDSYCDQSRKPVSQKQCPTNQNCGNKWFAGPWSLCSSTCGSGIKTREVSCVGRDGSDRLRILPDQSCDMSDKPVERQVCQQTACGSQWYMTDWSQCSVSCGNGTQTRYVHCLTQSKDPSIECDLSSRPAISQPCDRGECHTNLPAKDPSCKNRYSNCRVVVQARLCHYKYYNKICCEACYNDKIHKIFTKS</sequence>
<keyword evidence="4" id="KW-0677">Repeat</keyword>